<evidence type="ECO:0000256" key="2">
    <source>
        <dbReference type="ARBA" id="ARBA00004922"/>
    </source>
</evidence>
<feature type="domain" description="Galactosyltransferase C-terminal" evidence="13">
    <location>
        <begin position="174"/>
        <end position="251"/>
    </location>
</feature>
<evidence type="ECO:0000256" key="12">
    <source>
        <dbReference type="RuleBase" id="RU368121"/>
    </source>
</evidence>
<dbReference type="EMBL" id="DYDO01000001">
    <property type="protein sequence ID" value="DBA34581.1"/>
    <property type="molecule type" value="Genomic_DNA"/>
</dbReference>
<dbReference type="GO" id="GO:0005975">
    <property type="term" value="P:carbohydrate metabolic process"/>
    <property type="evidence" value="ECO:0007669"/>
    <property type="project" value="InterPro"/>
</dbReference>
<keyword evidence="7 12" id="KW-0735">Signal-anchor</keyword>
<evidence type="ECO:0000313" key="16">
    <source>
        <dbReference type="Proteomes" id="UP001181693"/>
    </source>
</evidence>
<comment type="pathway">
    <text evidence="2 12">Protein modification; protein glycosylation.</text>
</comment>
<dbReference type="Pfam" id="PF13733">
    <property type="entry name" value="Glyco_transf_7N"/>
    <property type="match status" value="1"/>
</dbReference>
<evidence type="ECO:0000259" key="13">
    <source>
        <dbReference type="Pfam" id="PF02709"/>
    </source>
</evidence>
<evidence type="ECO:0000256" key="6">
    <source>
        <dbReference type="ARBA" id="ARBA00022692"/>
    </source>
</evidence>
<reference evidence="15" key="1">
    <citation type="thesis" date="2020" institute="ProQuest LLC" country="789 East Eisenhower Parkway, Ann Arbor, MI, USA">
        <title>Comparative Genomics and Chromosome Evolution.</title>
        <authorList>
            <person name="Mudd A.B."/>
        </authorList>
    </citation>
    <scope>NUCLEOTIDE SEQUENCE</scope>
    <source>
        <strain evidence="15">1538</strain>
        <tissue evidence="15">Blood</tissue>
    </source>
</reference>
<dbReference type="GO" id="GO:0006682">
    <property type="term" value="P:galactosylceramide biosynthetic process"/>
    <property type="evidence" value="ECO:0007669"/>
    <property type="project" value="TreeGrafter"/>
</dbReference>
<dbReference type="PRINTS" id="PR02050">
    <property type="entry name" value="B14GALTRFASE"/>
</dbReference>
<evidence type="ECO:0000256" key="10">
    <source>
        <dbReference type="ARBA" id="ARBA00023180"/>
    </source>
</evidence>
<feature type="domain" description="Galactosyltransferase N-terminal" evidence="14">
    <location>
        <begin position="80"/>
        <end position="169"/>
    </location>
</feature>
<dbReference type="GO" id="GO:0046872">
    <property type="term" value="F:metal ion binding"/>
    <property type="evidence" value="ECO:0007669"/>
    <property type="project" value="UniProtKB-UniRule"/>
</dbReference>
<protein>
    <recommendedName>
        <fullName evidence="12">Beta-1,4-galactosyltransferase</fullName>
        <shortName evidence="12">Beta-1,4-GalTase</shortName>
        <ecNumber evidence="12">2.4.1.-</ecNumber>
    </recommendedName>
</protein>
<keyword evidence="12" id="KW-0479">Metal-binding</keyword>
<evidence type="ECO:0000256" key="4">
    <source>
        <dbReference type="ARBA" id="ARBA00022676"/>
    </source>
</evidence>
<gene>
    <name evidence="15" type="ORF">GDO54_002128</name>
</gene>
<dbReference type="Pfam" id="PF02709">
    <property type="entry name" value="Glyco_transf_7C"/>
    <property type="match status" value="1"/>
</dbReference>
<keyword evidence="4 12" id="KW-0328">Glycosyltransferase</keyword>
<sequence length="317" mass="37039">MFLARIDKPYFLLCLVFSQLLFVLLVYHRVASRVFQGMFGSPPTWDYSRTQDVYTNLSFFTPDPVAVRTLYCPVKSPILGRYRTAVIIPHRNRESHLQALLYYLHPFLQRQQLHYAIFVVHQAGNATFNRAKLLNIGVREALRYDDWDCLILHDVDLVPENDYNLYICDTRYPKHMSSAMDKFQYSLPYWAYFGGVSALTPDQFMKINGFPNNYWGWGGEDDDIAERIRLSGLSITRTTLNLGRYKMIPHDRDTGNEENEHRYNLLRNTRRTWKEDGMNSLDFTLLSRAETALYTNITVDIGEAPTPPTEGSKWNFF</sequence>
<keyword evidence="10 12" id="KW-0325">Glycoprotein</keyword>
<evidence type="ECO:0000256" key="7">
    <source>
        <dbReference type="ARBA" id="ARBA00022968"/>
    </source>
</evidence>
<dbReference type="SUPFAM" id="SSF53448">
    <property type="entry name" value="Nucleotide-diphospho-sugar transferases"/>
    <property type="match status" value="1"/>
</dbReference>
<keyword evidence="11 12" id="KW-0464">Manganese</keyword>
<dbReference type="GO" id="GO:0032580">
    <property type="term" value="C:Golgi cisterna membrane"/>
    <property type="evidence" value="ECO:0007669"/>
    <property type="project" value="UniProtKB-UniRule"/>
</dbReference>
<name>A0AAV3B8R1_PYXAD</name>
<keyword evidence="6" id="KW-0812">Transmembrane</keyword>
<comment type="subcellular location">
    <subcellularLocation>
        <location evidence="1 12">Golgi apparatus membrane</location>
        <topology evidence="1 12">Single-pass type II membrane protein</topology>
    </subcellularLocation>
</comment>
<keyword evidence="8" id="KW-1133">Transmembrane helix</keyword>
<evidence type="ECO:0000313" key="15">
    <source>
        <dbReference type="EMBL" id="DBA34581.1"/>
    </source>
</evidence>
<comment type="cofactor">
    <cofactor evidence="12">
        <name>Mn(2+)</name>
        <dbReference type="ChEBI" id="CHEBI:29035"/>
    </cofactor>
</comment>
<comment type="similarity">
    <text evidence="3 12">Belongs to the glycosyltransferase 7 family.</text>
</comment>
<evidence type="ECO:0000256" key="11">
    <source>
        <dbReference type="ARBA" id="ARBA00023211"/>
    </source>
</evidence>
<proteinExistence type="inferred from homology"/>
<comment type="caution">
    <text evidence="15">The sequence shown here is derived from an EMBL/GenBank/DDBJ whole genome shotgun (WGS) entry which is preliminary data.</text>
</comment>
<dbReference type="InterPro" id="IPR003859">
    <property type="entry name" value="Galactosyl_T"/>
</dbReference>
<dbReference type="InterPro" id="IPR027791">
    <property type="entry name" value="Galactosyl_T_C"/>
</dbReference>
<keyword evidence="12" id="KW-0333">Golgi apparatus</keyword>
<dbReference type="AlphaFoldDB" id="A0AAV3B8R1"/>
<evidence type="ECO:0000256" key="5">
    <source>
        <dbReference type="ARBA" id="ARBA00022679"/>
    </source>
</evidence>
<organism evidence="15 16">
    <name type="scientific">Pyxicephalus adspersus</name>
    <name type="common">African bullfrog</name>
    <dbReference type="NCBI Taxonomy" id="30357"/>
    <lineage>
        <taxon>Eukaryota</taxon>
        <taxon>Metazoa</taxon>
        <taxon>Chordata</taxon>
        <taxon>Craniata</taxon>
        <taxon>Vertebrata</taxon>
        <taxon>Euteleostomi</taxon>
        <taxon>Amphibia</taxon>
        <taxon>Batrachia</taxon>
        <taxon>Anura</taxon>
        <taxon>Neobatrachia</taxon>
        <taxon>Ranoidea</taxon>
        <taxon>Pyxicephalidae</taxon>
        <taxon>Pyxicephalinae</taxon>
        <taxon>Pyxicephalus</taxon>
    </lineage>
</organism>
<comment type="function">
    <text evidence="12">Responsible for the synthesis of complex-type N-linked oligosaccharides in many glycoproteins as well as the carbohydrate moieties of glycolipids.</text>
</comment>
<evidence type="ECO:0000256" key="3">
    <source>
        <dbReference type="ARBA" id="ARBA00005735"/>
    </source>
</evidence>
<dbReference type="EC" id="2.4.1.-" evidence="12"/>
<keyword evidence="9" id="KW-0472">Membrane</keyword>
<dbReference type="InterPro" id="IPR027995">
    <property type="entry name" value="Galactosyl_T_N"/>
</dbReference>
<dbReference type="Proteomes" id="UP001181693">
    <property type="component" value="Unassembled WGS sequence"/>
</dbReference>
<evidence type="ECO:0000259" key="14">
    <source>
        <dbReference type="Pfam" id="PF13733"/>
    </source>
</evidence>
<keyword evidence="5 12" id="KW-0808">Transferase</keyword>
<dbReference type="GO" id="GO:0000139">
    <property type="term" value="C:Golgi membrane"/>
    <property type="evidence" value="ECO:0007669"/>
    <property type="project" value="UniProtKB-SubCell"/>
</dbReference>
<dbReference type="CDD" id="cd00899">
    <property type="entry name" value="b4GalT"/>
    <property type="match status" value="1"/>
</dbReference>
<dbReference type="GO" id="GO:0008378">
    <property type="term" value="F:galactosyltransferase activity"/>
    <property type="evidence" value="ECO:0007669"/>
    <property type="project" value="TreeGrafter"/>
</dbReference>
<keyword evidence="16" id="KW-1185">Reference proteome</keyword>
<dbReference type="PANTHER" id="PTHR19300">
    <property type="entry name" value="BETA-1,4-GALACTOSYLTRANSFERASE"/>
    <property type="match status" value="1"/>
</dbReference>
<evidence type="ECO:0000256" key="1">
    <source>
        <dbReference type="ARBA" id="ARBA00004323"/>
    </source>
</evidence>
<evidence type="ECO:0000256" key="8">
    <source>
        <dbReference type="ARBA" id="ARBA00022989"/>
    </source>
</evidence>
<dbReference type="Gene3D" id="3.90.550.10">
    <property type="entry name" value="Spore Coat Polysaccharide Biosynthesis Protein SpsA, Chain A"/>
    <property type="match status" value="1"/>
</dbReference>
<evidence type="ECO:0000256" key="9">
    <source>
        <dbReference type="ARBA" id="ARBA00023136"/>
    </source>
</evidence>
<accession>A0AAV3B8R1</accession>
<dbReference type="InterPro" id="IPR029044">
    <property type="entry name" value="Nucleotide-diphossugar_trans"/>
</dbReference>
<dbReference type="PANTHER" id="PTHR19300:SF63">
    <property type="entry name" value="BETA-1,4-GALACTOSYLTRANSFERASE"/>
    <property type="match status" value="1"/>
</dbReference>